<keyword evidence="3" id="KW-1185">Reference proteome</keyword>
<gene>
    <name evidence="2" type="ORF">SAMN05216249_11262</name>
</gene>
<feature type="transmembrane region" description="Helical" evidence="1">
    <location>
        <begin position="59"/>
        <end position="86"/>
    </location>
</feature>
<sequence length="225" mass="24850">MTTLKDIFKKSFLEGYNSTDINVQSVLVALLLTAIIAAYIFIAYKVMTRKTFYSKNFNISLVGVALVTAAIIITIQSSVVVSLGMVGALSIVRFRTAVKDPLDLMFLFWAISTGIICGAGFAEYAIILALFLTVVLWILDHIPLAKVPMILVINASDIDLEDKIIEIMKSNVTYYKVKSRNMTSEDLNLTIEVRTNKASQLVRGLMNIENVISASLISHDGEVTF</sequence>
<dbReference type="Pfam" id="PF16316">
    <property type="entry name" value="DUF4956"/>
    <property type="match status" value="1"/>
</dbReference>
<evidence type="ECO:0000313" key="3">
    <source>
        <dbReference type="Proteomes" id="UP000198838"/>
    </source>
</evidence>
<organism evidence="2 3">
    <name type="scientific">Acetitomaculum ruminis DSM 5522</name>
    <dbReference type="NCBI Taxonomy" id="1120918"/>
    <lineage>
        <taxon>Bacteria</taxon>
        <taxon>Bacillati</taxon>
        <taxon>Bacillota</taxon>
        <taxon>Clostridia</taxon>
        <taxon>Lachnospirales</taxon>
        <taxon>Lachnospiraceae</taxon>
        <taxon>Acetitomaculum</taxon>
    </lineage>
</organism>
<dbReference type="AlphaFoldDB" id="A0A1I0Z4E4"/>
<dbReference type="Proteomes" id="UP000198838">
    <property type="component" value="Unassembled WGS sequence"/>
</dbReference>
<dbReference type="STRING" id="1120918.SAMN05216249_11262"/>
<feature type="transmembrane region" description="Helical" evidence="1">
    <location>
        <begin position="106"/>
        <end position="139"/>
    </location>
</feature>
<keyword evidence="1" id="KW-0812">Transmembrane</keyword>
<evidence type="ECO:0008006" key="4">
    <source>
        <dbReference type="Google" id="ProtNLM"/>
    </source>
</evidence>
<dbReference type="EMBL" id="FOJY01000012">
    <property type="protein sequence ID" value="SFB19318.1"/>
    <property type="molecule type" value="Genomic_DNA"/>
</dbReference>
<name>A0A1I0Z4E4_9FIRM</name>
<dbReference type="OrthoDB" id="9803265at2"/>
<dbReference type="InterPro" id="IPR032531">
    <property type="entry name" value="DUF4956"/>
</dbReference>
<accession>A0A1I0Z4E4</accession>
<evidence type="ECO:0000256" key="1">
    <source>
        <dbReference type="SAM" id="Phobius"/>
    </source>
</evidence>
<reference evidence="2 3" key="1">
    <citation type="submission" date="2016-10" db="EMBL/GenBank/DDBJ databases">
        <authorList>
            <person name="de Groot N.N."/>
        </authorList>
    </citation>
    <scope>NUCLEOTIDE SEQUENCE [LARGE SCALE GENOMIC DNA]</scope>
    <source>
        <strain evidence="2 3">DSM 5522</strain>
    </source>
</reference>
<protein>
    <recommendedName>
        <fullName evidence="4">DUF4956 domain-containing protein</fullName>
    </recommendedName>
</protein>
<dbReference type="RefSeq" id="WP_092872913.1">
    <property type="nucleotide sequence ID" value="NZ_FOJY01000012.1"/>
</dbReference>
<keyword evidence="1" id="KW-0472">Membrane</keyword>
<feature type="transmembrane region" description="Helical" evidence="1">
    <location>
        <begin position="26"/>
        <end position="47"/>
    </location>
</feature>
<keyword evidence="1" id="KW-1133">Transmembrane helix</keyword>
<proteinExistence type="predicted"/>
<evidence type="ECO:0000313" key="2">
    <source>
        <dbReference type="EMBL" id="SFB19318.1"/>
    </source>
</evidence>